<sequence>MGEHAAGRTLAEKVWDGHVVAKGEDGAPDLLYIDLHLVHEVTSPQAFEGLRLAGRKLRRPDLTIATEDHNTPTLAIDKPIADPVSRTQIETLRANCAEFGVRLHPLGDAEQGIVHVVGPQLGLTQPGLTVVCGDSHTSTHGAFGALAMGIGTSEVEHVMATQTLSLKPFKTMAINVEGTLRPGVTSKDIILAVIAKIGTGGGQGYVLEYRGSAIRALSMEARMTICNMSIEAGARAGMVAPDETTFAYLKGKPHAPQGADWDAAVEHWKSLVTDPDAVFDAEVFLDADELEPFVTWGTNPGQGISLSGAVPSPEDFGDENAKAAAERALEYMDLQPGTPMKDIRVDTVFLGSCTNSRIEDLRIAADIIRGREKDPDIRMMVVPGSARVRLEAEAEGLDKVFKDFGAEWRFAGCSMCLGMNPDQLEPGERCASTSNRNFEGRQGKGGRTHLVSPVVAAATAVRGTLSSPSDLDPLPGAAAGTTATAAA</sequence>
<dbReference type="NCBIfam" id="NF009116">
    <property type="entry name" value="PRK12466.1"/>
    <property type="match status" value="1"/>
</dbReference>
<evidence type="ECO:0000256" key="4">
    <source>
        <dbReference type="ARBA" id="ARBA00022430"/>
    </source>
</evidence>
<dbReference type="InterPro" id="IPR018136">
    <property type="entry name" value="Aconitase_4Fe-4S_BS"/>
</dbReference>
<evidence type="ECO:0000259" key="14">
    <source>
        <dbReference type="Pfam" id="PF00330"/>
    </source>
</evidence>
<keyword evidence="7 12" id="KW-0479">Metal-binding</keyword>
<feature type="binding site" evidence="12">
    <location>
        <position position="413"/>
    </location>
    <ligand>
        <name>[4Fe-4S] cluster</name>
        <dbReference type="ChEBI" id="CHEBI:49883"/>
    </ligand>
</feature>
<feature type="binding site" evidence="12">
    <location>
        <position position="416"/>
    </location>
    <ligand>
        <name>[4Fe-4S] cluster</name>
        <dbReference type="ChEBI" id="CHEBI:49883"/>
    </ligand>
</feature>
<feature type="binding site" evidence="12">
    <location>
        <position position="353"/>
    </location>
    <ligand>
        <name>[4Fe-4S] cluster</name>
        <dbReference type="ChEBI" id="CHEBI:49883"/>
    </ligand>
</feature>
<dbReference type="InterPro" id="IPR004430">
    <property type="entry name" value="3-IsopropMal_deHydase_lsu"/>
</dbReference>
<dbReference type="GO" id="GO:0003861">
    <property type="term" value="F:3-isopropylmalate dehydratase activity"/>
    <property type="evidence" value="ECO:0007669"/>
    <property type="project" value="UniProtKB-EC"/>
</dbReference>
<dbReference type="EMBL" id="JACSQC010000011">
    <property type="protein sequence ID" value="MBD8045419.1"/>
    <property type="molecule type" value="Genomic_DNA"/>
</dbReference>
<dbReference type="InterPro" id="IPR033941">
    <property type="entry name" value="IPMI_cat"/>
</dbReference>
<proteinExistence type="inferred from homology"/>
<dbReference type="RefSeq" id="WP_191749316.1">
    <property type="nucleotide sequence ID" value="NZ_JACSQC010000011.1"/>
</dbReference>
<dbReference type="EC" id="4.2.1.33" evidence="12"/>
<evidence type="ECO:0000313" key="15">
    <source>
        <dbReference type="EMBL" id="MBD8045419.1"/>
    </source>
</evidence>
<evidence type="ECO:0000256" key="9">
    <source>
        <dbReference type="ARBA" id="ARBA00023014"/>
    </source>
</evidence>
<comment type="catalytic activity">
    <reaction evidence="1 12">
        <text>(2R,3S)-3-isopropylmalate = (2S)-2-isopropylmalate</text>
        <dbReference type="Rhea" id="RHEA:32287"/>
        <dbReference type="ChEBI" id="CHEBI:1178"/>
        <dbReference type="ChEBI" id="CHEBI:35121"/>
        <dbReference type="EC" id="4.2.1.33"/>
    </reaction>
</comment>
<dbReference type="NCBIfam" id="NF004016">
    <property type="entry name" value="PRK05478.1"/>
    <property type="match status" value="1"/>
</dbReference>
<dbReference type="InterPro" id="IPR036008">
    <property type="entry name" value="Aconitase_4Fe-4S_dom"/>
</dbReference>
<dbReference type="NCBIfam" id="TIGR00170">
    <property type="entry name" value="leuC"/>
    <property type="match status" value="1"/>
</dbReference>
<evidence type="ECO:0000256" key="12">
    <source>
        <dbReference type="HAMAP-Rule" id="MF_01026"/>
    </source>
</evidence>
<gene>
    <name evidence="12 15" type="primary">leuC</name>
    <name evidence="15" type="ORF">H9638_16555</name>
</gene>
<comment type="caution">
    <text evidence="15">The sequence shown here is derived from an EMBL/GenBank/DDBJ whole genome shotgun (WGS) entry which is preliminary data.</text>
</comment>
<comment type="subunit">
    <text evidence="12">Heterodimer of LeuC and LeuD.</text>
</comment>
<feature type="domain" description="Aconitase/3-isopropylmalate dehydratase large subunit alpha/beta/alpha" evidence="14">
    <location>
        <begin position="12"/>
        <end position="463"/>
    </location>
</feature>
<keyword evidence="11 12" id="KW-0100">Branched-chain amino acid biosynthesis</keyword>
<keyword evidence="10 12" id="KW-0456">Lyase</keyword>
<evidence type="ECO:0000256" key="1">
    <source>
        <dbReference type="ARBA" id="ARBA00000491"/>
    </source>
</evidence>
<evidence type="ECO:0000256" key="8">
    <source>
        <dbReference type="ARBA" id="ARBA00023004"/>
    </source>
</evidence>
<keyword evidence="6 12" id="KW-0028">Amino-acid biosynthesis</keyword>
<keyword evidence="5 12" id="KW-0004">4Fe-4S</keyword>
<dbReference type="PRINTS" id="PR00415">
    <property type="entry name" value="ACONITASE"/>
</dbReference>
<dbReference type="SUPFAM" id="SSF53732">
    <property type="entry name" value="Aconitase iron-sulfur domain"/>
    <property type="match status" value="1"/>
</dbReference>
<evidence type="ECO:0000256" key="10">
    <source>
        <dbReference type="ARBA" id="ARBA00023239"/>
    </source>
</evidence>
<comment type="similarity">
    <text evidence="12">Belongs to the aconitase/IPM isomerase family. LeuC type 1 subfamily.</text>
</comment>
<name>A0ABR8YMF0_9MICC</name>
<dbReference type="CDD" id="cd01583">
    <property type="entry name" value="IPMI"/>
    <property type="match status" value="1"/>
</dbReference>
<evidence type="ECO:0000256" key="13">
    <source>
        <dbReference type="SAM" id="MobiDB-lite"/>
    </source>
</evidence>
<evidence type="ECO:0000256" key="2">
    <source>
        <dbReference type="ARBA" id="ARBA00002695"/>
    </source>
</evidence>
<protein>
    <recommendedName>
        <fullName evidence="12">3-isopropylmalate dehydratase large subunit</fullName>
        <ecNumber evidence="12">4.2.1.33</ecNumber>
    </recommendedName>
    <alternativeName>
        <fullName evidence="12">Alpha-IPM isomerase</fullName>
        <shortName evidence="12">IPMI</shortName>
    </alternativeName>
    <alternativeName>
        <fullName evidence="12">Isopropylmalate isomerase</fullName>
    </alternativeName>
</protein>
<evidence type="ECO:0000313" key="16">
    <source>
        <dbReference type="Proteomes" id="UP000652763"/>
    </source>
</evidence>
<dbReference type="PANTHER" id="PTHR43822:SF9">
    <property type="entry name" value="3-ISOPROPYLMALATE DEHYDRATASE"/>
    <property type="match status" value="1"/>
</dbReference>
<evidence type="ECO:0000256" key="7">
    <source>
        <dbReference type="ARBA" id="ARBA00022723"/>
    </source>
</evidence>
<dbReference type="PANTHER" id="PTHR43822">
    <property type="entry name" value="HOMOACONITASE, MITOCHONDRIAL-RELATED"/>
    <property type="match status" value="1"/>
</dbReference>
<keyword evidence="8 12" id="KW-0408">Iron</keyword>
<feature type="region of interest" description="Disordered" evidence="13">
    <location>
        <begin position="465"/>
        <end position="487"/>
    </location>
</feature>
<organism evidence="15 16">
    <name type="scientific">Arthrobacter pullicola</name>
    <dbReference type="NCBI Taxonomy" id="2762224"/>
    <lineage>
        <taxon>Bacteria</taxon>
        <taxon>Bacillati</taxon>
        <taxon>Actinomycetota</taxon>
        <taxon>Actinomycetes</taxon>
        <taxon>Micrococcales</taxon>
        <taxon>Micrococcaceae</taxon>
        <taxon>Arthrobacter</taxon>
    </lineage>
</organism>
<keyword evidence="4 12" id="KW-0432">Leucine biosynthesis</keyword>
<dbReference type="InterPro" id="IPR050067">
    <property type="entry name" value="IPM_dehydratase_rel_enz"/>
</dbReference>
<dbReference type="Gene3D" id="3.30.499.10">
    <property type="entry name" value="Aconitase, domain 3"/>
    <property type="match status" value="2"/>
</dbReference>
<evidence type="ECO:0000256" key="6">
    <source>
        <dbReference type="ARBA" id="ARBA00022605"/>
    </source>
</evidence>
<comment type="cofactor">
    <cofactor evidence="12">
        <name>[4Fe-4S] cluster</name>
        <dbReference type="ChEBI" id="CHEBI:49883"/>
    </cofactor>
    <text evidence="12">Binds 1 [4Fe-4S] cluster per subunit.</text>
</comment>
<dbReference type="HAMAP" id="MF_01026">
    <property type="entry name" value="LeuC_type1"/>
    <property type="match status" value="1"/>
</dbReference>
<dbReference type="PROSITE" id="PS00450">
    <property type="entry name" value="ACONITASE_1"/>
    <property type="match status" value="1"/>
</dbReference>
<comment type="pathway">
    <text evidence="3 12">Amino-acid biosynthesis; L-leucine biosynthesis; L-leucine from 3-methyl-2-oxobutanoate: step 2/4.</text>
</comment>
<feature type="compositionally biased region" description="Low complexity" evidence="13">
    <location>
        <begin position="476"/>
        <end position="487"/>
    </location>
</feature>
<evidence type="ECO:0000256" key="5">
    <source>
        <dbReference type="ARBA" id="ARBA00022485"/>
    </source>
</evidence>
<keyword evidence="9 12" id="KW-0411">Iron-sulfur</keyword>
<keyword evidence="16" id="KW-1185">Reference proteome</keyword>
<reference evidence="15 16" key="1">
    <citation type="submission" date="2020-08" db="EMBL/GenBank/DDBJ databases">
        <title>A Genomic Blueprint of the Chicken Gut Microbiome.</title>
        <authorList>
            <person name="Gilroy R."/>
            <person name="Ravi A."/>
            <person name="Getino M."/>
            <person name="Pursley I."/>
            <person name="Horton D.L."/>
            <person name="Alikhan N.-F."/>
            <person name="Baker D."/>
            <person name="Gharbi K."/>
            <person name="Hall N."/>
            <person name="Watson M."/>
            <person name="Adriaenssens E.M."/>
            <person name="Foster-Nyarko E."/>
            <person name="Jarju S."/>
            <person name="Secka A."/>
            <person name="Antonio M."/>
            <person name="Oren A."/>
            <person name="Chaudhuri R."/>
            <person name="La Ragione R.M."/>
            <person name="Hildebrand F."/>
            <person name="Pallen M.J."/>
        </authorList>
    </citation>
    <scope>NUCLEOTIDE SEQUENCE [LARGE SCALE GENOMIC DNA]</scope>
    <source>
        <strain evidence="15 16">Sa2BUA2</strain>
    </source>
</reference>
<dbReference type="PROSITE" id="PS01244">
    <property type="entry name" value="ACONITASE_2"/>
    <property type="match status" value="1"/>
</dbReference>
<evidence type="ECO:0000256" key="11">
    <source>
        <dbReference type="ARBA" id="ARBA00023304"/>
    </source>
</evidence>
<dbReference type="InterPro" id="IPR001030">
    <property type="entry name" value="Acoase/IPM_deHydtase_lsu_aba"/>
</dbReference>
<evidence type="ECO:0000256" key="3">
    <source>
        <dbReference type="ARBA" id="ARBA00004729"/>
    </source>
</evidence>
<dbReference type="InterPro" id="IPR015931">
    <property type="entry name" value="Acnase/IPM_dHydase_lsu_aba_1/3"/>
</dbReference>
<dbReference type="Proteomes" id="UP000652763">
    <property type="component" value="Unassembled WGS sequence"/>
</dbReference>
<comment type="function">
    <text evidence="2 12">Catalyzes the isomerization between 2-isopropylmalate and 3-isopropylmalate, via the formation of 2-isopropylmaleate.</text>
</comment>
<dbReference type="Pfam" id="PF00330">
    <property type="entry name" value="Aconitase"/>
    <property type="match status" value="1"/>
</dbReference>
<accession>A0ABR8YMF0</accession>